<dbReference type="GO" id="GO:0004497">
    <property type="term" value="F:monooxygenase activity"/>
    <property type="evidence" value="ECO:0007669"/>
    <property type="project" value="UniProtKB-KW"/>
</dbReference>
<evidence type="ECO:0000256" key="10">
    <source>
        <dbReference type="RuleBase" id="RU000461"/>
    </source>
</evidence>
<dbReference type="InterPro" id="IPR002397">
    <property type="entry name" value="Cyt_P450_B"/>
</dbReference>
<dbReference type="InterPro" id="IPR017972">
    <property type="entry name" value="Cyt_P450_CS"/>
</dbReference>
<evidence type="ECO:0000256" key="9">
    <source>
        <dbReference type="ARBA" id="ARBA00060683"/>
    </source>
</evidence>
<dbReference type="AlphaFoldDB" id="A0AAW4JJR7"/>
<accession>A0AAW4JJR7</accession>
<dbReference type="EMBL" id="JAGFVQ010000003">
    <property type="protein sequence ID" value="MBO4139094.1"/>
    <property type="molecule type" value="Genomic_DNA"/>
</dbReference>
<dbReference type="PRINTS" id="PR00359">
    <property type="entry name" value="BP450"/>
</dbReference>
<dbReference type="PRINTS" id="PR00385">
    <property type="entry name" value="P450"/>
</dbReference>
<evidence type="ECO:0000256" key="11">
    <source>
        <dbReference type="SAM" id="MobiDB-lite"/>
    </source>
</evidence>
<evidence type="ECO:0000256" key="6">
    <source>
        <dbReference type="ARBA" id="ARBA00023004"/>
    </source>
</evidence>
<dbReference type="PANTHER" id="PTHR46696">
    <property type="entry name" value="P450, PUTATIVE (EUROFUNG)-RELATED"/>
    <property type="match status" value="1"/>
</dbReference>
<dbReference type="CDD" id="cd11031">
    <property type="entry name" value="Cyp158A-like"/>
    <property type="match status" value="1"/>
</dbReference>
<comment type="pathway">
    <text evidence="9">Antibiotic biosynthesis; mycinamicin biosynthesis.</text>
</comment>
<dbReference type="GO" id="GO:0016705">
    <property type="term" value="F:oxidoreductase activity, acting on paired donors, with incorporation or reduction of molecular oxygen"/>
    <property type="evidence" value="ECO:0007669"/>
    <property type="project" value="InterPro"/>
</dbReference>
<evidence type="ECO:0000256" key="1">
    <source>
        <dbReference type="ARBA" id="ARBA00010617"/>
    </source>
</evidence>
<evidence type="ECO:0000256" key="7">
    <source>
        <dbReference type="ARBA" id="ARBA00023033"/>
    </source>
</evidence>
<proteinExistence type="inferred from homology"/>
<protein>
    <submittedName>
        <fullName evidence="12">Cytochrome P450</fullName>
    </submittedName>
</protein>
<keyword evidence="4" id="KW-0521">NADP</keyword>
<keyword evidence="7 10" id="KW-0503">Monooxygenase</keyword>
<evidence type="ECO:0000256" key="8">
    <source>
        <dbReference type="ARBA" id="ARBA00023194"/>
    </source>
</evidence>
<dbReference type="GO" id="GO:0020037">
    <property type="term" value="F:heme binding"/>
    <property type="evidence" value="ECO:0007669"/>
    <property type="project" value="InterPro"/>
</dbReference>
<dbReference type="Pfam" id="PF00067">
    <property type="entry name" value="p450"/>
    <property type="match status" value="1"/>
</dbReference>
<dbReference type="FunFam" id="1.10.630.10:FF:000018">
    <property type="entry name" value="Cytochrome P450 monooxygenase"/>
    <property type="match status" value="1"/>
</dbReference>
<keyword evidence="5 10" id="KW-0560">Oxidoreductase</keyword>
<organism evidence="12 13">
    <name type="scientific">Micromonospora tulbaghiae</name>
    <dbReference type="NCBI Taxonomy" id="479978"/>
    <lineage>
        <taxon>Bacteria</taxon>
        <taxon>Bacillati</taxon>
        <taxon>Actinomycetota</taxon>
        <taxon>Actinomycetes</taxon>
        <taxon>Micromonosporales</taxon>
        <taxon>Micromonosporaceae</taxon>
        <taxon>Micromonospora</taxon>
    </lineage>
</organism>
<evidence type="ECO:0000313" key="13">
    <source>
        <dbReference type="Proteomes" id="UP000669887"/>
    </source>
</evidence>
<keyword evidence="3 10" id="KW-0479">Metal-binding</keyword>
<dbReference type="InterPro" id="IPR001128">
    <property type="entry name" value="Cyt_P450"/>
</dbReference>
<gene>
    <name evidence="12" type="ORF">J5U46_02845</name>
</gene>
<keyword evidence="8" id="KW-0045">Antibiotic biosynthesis</keyword>
<dbReference type="PROSITE" id="PS00086">
    <property type="entry name" value="CYTOCHROME_P450"/>
    <property type="match status" value="1"/>
</dbReference>
<reference evidence="12" key="1">
    <citation type="submission" date="2021-03" db="EMBL/GenBank/DDBJ databases">
        <title>X isolated from Micromonospora tulbaghiae.</title>
        <authorList>
            <person name="Stennett H.L."/>
        </authorList>
    </citation>
    <scope>NUCLEOTIDE SEQUENCE</scope>
    <source>
        <strain evidence="12">28M1-20</strain>
    </source>
</reference>
<dbReference type="InterPro" id="IPR036396">
    <property type="entry name" value="Cyt_P450_sf"/>
</dbReference>
<feature type="region of interest" description="Disordered" evidence="11">
    <location>
        <begin position="73"/>
        <end position="99"/>
    </location>
</feature>
<keyword evidence="6 10" id="KW-0408">Iron</keyword>
<comment type="caution">
    <text evidence="12">The sequence shown here is derived from an EMBL/GenBank/DDBJ whole genome shotgun (WGS) entry which is preliminary data.</text>
</comment>
<dbReference type="RefSeq" id="WP_151498709.1">
    <property type="nucleotide sequence ID" value="NZ_JAGFVQ010000003.1"/>
</dbReference>
<feature type="region of interest" description="Disordered" evidence="11">
    <location>
        <begin position="1"/>
        <end position="20"/>
    </location>
</feature>
<keyword evidence="2 10" id="KW-0349">Heme</keyword>
<dbReference type="PANTHER" id="PTHR46696:SF1">
    <property type="entry name" value="CYTOCHROME P450 YJIB-RELATED"/>
    <property type="match status" value="1"/>
</dbReference>
<dbReference type="GO" id="GO:0017000">
    <property type="term" value="P:antibiotic biosynthetic process"/>
    <property type="evidence" value="ECO:0007669"/>
    <property type="project" value="UniProtKB-KW"/>
</dbReference>
<evidence type="ECO:0000256" key="3">
    <source>
        <dbReference type="ARBA" id="ARBA00022723"/>
    </source>
</evidence>
<evidence type="ECO:0000256" key="2">
    <source>
        <dbReference type="ARBA" id="ARBA00022617"/>
    </source>
</evidence>
<name>A0AAW4JJR7_9ACTN</name>
<evidence type="ECO:0000313" key="12">
    <source>
        <dbReference type="EMBL" id="MBO4139094.1"/>
    </source>
</evidence>
<dbReference type="Proteomes" id="UP000669887">
    <property type="component" value="Unassembled WGS sequence"/>
</dbReference>
<evidence type="ECO:0000256" key="5">
    <source>
        <dbReference type="ARBA" id="ARBA00023002"/>
    </source>
</evidence>
<sequence>MSAPDVSTERPALPFPFPITSSLEPSPEYARLREEQPLARVKLPSGDEAWIATRYEDVRKVFSDLRFSRAAASRPGAPQLMPGIEGDPNSVVSKDPPDHTRMRKLVAPAFTSRRMETMREEVRRTVTELLDAMEQAGPPADLVASLTSPLPIIVICDLLGVPAADRDRFRGWSNAMFATSPEGMKDAMAARNALIGYLAAMVEARRSAPTDDLLGVLINYRDQEDRLTEPELISFAGGLIVAGYETTANRFANAVLMLMRHPEQRAMLQADDSLLPGAVEEALRYIPGGAAGGLMRVALEDVELGGVTIRAGEGVIAITNSANRDPSVFPDPDRFDITRTPGPHTTFGHGIHHCVGAQLARIELQVGLGELLRRFPKLELAVPEEELPWRKNVVIHSLTGMPVRW</sequence>
<dbReference type="GO" id="GO:0005506">
    <property type="term" value="F:iron ion binding"/>
    <property type="evidence" value="ECO:0007669"/>
    <property type="project" value="InterPro"/>
</dbReference>
<dbReference type="SUPFAM" id="SSF48264">
    <property type="entry name" value="Cytochrome P450"/>
    <property type="match status" value="1"/>
</dbReference>
<comment type="similarity">
    <text evidence="1 10">Belongs to the cytochrome P450 family.</text>
</comment>
<dbReference type="Gene3D" id="1.10.630.10">
    <property type="entry name" value="Cytochrome P450"/>
    <property type="match status" value="1"/>
</dbReference>
<evidence type="ECO:0000256" key="4">
    <source>
        <dbReference type="ARBA" id="ARBA00022857"/>
    </source>
</evidence>